<feature type="transmembrane region" description="Helical" evidence="6">
    <location>
        <begin position="82"/>
        <end position="109"/>
    </location>
</feature>
<feature type="transmembrane region" description="Helical" evidence="6">
    <location>
        <begin position="423"/>
        <end position="442"/>
    </location>
</feature>
<feature type="transmembrane region" description="Helical" evidence="6">
    <location>
        <begin position="366"/>
        <end position="385"/>
    </location>
</feature>
<keyword evidence="8" id="KW-1185">Reference proteome</keyword>
<evidence type="ECO:0000256" key="4">
    <source>
        <dbReference type="ARBA" id="ARBA00022989"/>
    </source>
</evidence>
<feature type="transmembrane region" description="Helical" evidence="6">
    <location>
        <begin position="332"/>
        <end position="354"/>
    </location>
</feature>
<feature type="transmembrane region" description="Helical" evidence="6">
    <location>
        <begin position="147"/>
        <end position="167"/>
    </location>
</feature>
<gene>
    <name evidence="7" type="ORF">ACFSQ0_08705</name>
</gene>
<keyword evidence="3 6" id="KW-0812">Transmembrane</keyword>
<reference evidence="8" key="1">
    <citation type="journal article" date="2019" name="Int. J. Syst. Evol. Microbiol.">
        <title>The Global Catalogue of Microorganisms (GCM) 10K type strain sequencing project: providing services to taxonomists for standard genome sequencing and annotation.</title>
        <authorList>
            <consortium name="The Broad Institute Genomics Platform"/>
            <consortium name="The Broad Institute Genome Sequencing Center for Infectious Disease"/>
            <person name="Wu L."/>
            <person name="Ma J."/>
        </authorList>
    </citation>
    <scope>NUCLEOTIDE SEQUENCE [LARGE SCALE GENOMIC DNA]</scope>
    <source>
        <strain evidence="8">KCTC 42255</strain>
    </source>
</reference>
<evidence type="ECO:0000256" key="5">
    <source>
        <dbReference type="ARBA" id="ARBA00023136"/>
    </source>
</evidence>
<evidence type="ECO:0000313" key="8">
    <source>
        <dbReference type="Proteomes" id="UP001597357"/>
    </source>
</evidence>
<feature type="transmembrane region" description="Helical" evidence="6">
    <location>
        <begin position="391"/>
        <end position="411"/>
    </location>
</feature>
<dbReference type="RefSeq" id="WP_379047022.1">
    <property type="nucleotide sequence ID" value="NZ_JBHULZ010000041.1"/>
</dbReference>
<protein>
    <submittedName>
        <fullName evidence="7">Lipopolysaccharide biosynthesis protein</fullName>
    </submittedName>
</protein>
<sequence>MNTLNNFFKDTLIYGMATVLPRLMNFLLVPLLTVTLENEDYSDNTVFYVYAAFFNVLLTYGMETAFFRFFSKHQEKEKVFSTAFISLTFTTVAFIVCVYLNSAFLAQWVNLKQDYFNLLIAVIGLDTLVVIPFAYLRATGKPIKFSVIKILNIALYVGLNYFFLWFIPQTNWSLGFLDYSHDLVTYVFIANLVASLFTLLLLSPYFFKTKWQFDTRIFKQLIQYGWPIMVAGLAYVINENFDKWLIPQLLNKDINGAYAACYKIAVFMTIFIQGFRLGAEPFFFNHAAQKNAKQTYAVIMKYFVILGSLMLVFVCVYLHLFKRLIVRDDSYWIAINIVPVVLLANLFLGIYFNLAYWYKLTDKTRYGMYFSVLGAGITILLNYSLIPVIGFMGGAYATLAAYAIMVVISYLYGRKYYHIPYDLTNILIYLGLGIGFSFASFYIFNSDLYIGSLLLFLFLGIIYIKERKFIAQFL</sequence>
<comment type="caution">
    <text evidence="7">The sequence shown here is derived from an EMBL/GenBank/DDBJ whole genome shotgun (WGS) entry which is preliminary data.</text>
</comment>
<feature type="transmembrane region" description="Helical" evidence="6">
    <location>
        <begin position="217"/>
        <end position="237"/>
    </location>
</feature>
<feature type="transmembrane region" description="Helical" evidence="6">
    <location>
        <begin position="299"/>
        <end position="320"/>
    </location>
</feature>
<feature type="transmembrane region" description="Helical" evidence="6">
    <location>
        <begin position="115"/>
        <end position="135"/>
    </location>
</feature>
<evidence type="ECO:0000256" key="1">
    <source>
        <dbReference type="ARBA" id="ARBA00004651"/>
    </source>
</evidence>
<dbReference type="InterPro" id="IPR002797">
    <property type="entry name" value="Polysacc_synth"/>
</dbReference>
<dbReference type="Proteomes" id="UP001597357">
    <property type="component" value="Unassembled WGS sequence"/>
</dbReference>
<feature type="transmembrane region" description="Helical" evidence="6">
    <location>
        <begin position="47"/>
        <end position="70"/>
    </location>
</feature>
<evidence type="ECO:0000256" key="2">
    <source>
        <dbReference type="ARBA" id="ARBA00022475"/>
    </source>
</evidence>
<organism evidence="7 8">
    <name type="scientific">Mesonia sediminis</name>
    <dbReference type="NCBI Taxonomy" id="1703946"/>
    <lineage>
        <taxon>Bacteria</taxon>
        <taxon>Pseudomonadati</taxon>
        <taxon>Bacteroidota</taxon>
        <taxon>Flavobacteriia</taxon>
        <taxon>Flavobacteriales</taxon>
        <taxon>Flavobacteriaceae</taxon>
        <taxon>Mesonia</taxon>
    </lineage>
</organism>
<feature type="transmembrane region" description="Helical" evidence="6">
    <location>
        <begin position="448"/>
        <end position="464"/>
    </location>
</feature>
<feature type="transmembrane region" description="Helical" evidence="6">
    <location>
        <begin position="257"/>
        <end position="278"/>
    </location>
</feature>
<keyword evidence="5 6" id="KW-0472">Membrane</keyword>
<dbReference type="PANTHER" id="PTHR30250:SF11">
    <property type="entry name" value="O-ANTIGEN TRANSPORTER-RELATED"/>
    <property type="match status" value="1"/>
</dbReference>
<dbReference type="InterPro" id="IPR050833">
    <property type="entry name" value="Poly_Biosynth_Transport"/>
</dbReference>
<dbReference type="EMBL" id="JBHULZ010000041">
    <property type="protein sequence ID" value="MFD2698069.1"/>
    <property type="molecule type" value="Genomic_DNA"/>
</dbReference>
<comment type="subcellular location">
    <subcellularLocation>
        <location evidence="1">Cell membrane</location>
        <topology evidence="1">Multi-pass membrane protein</topology>
    </subcellularLocation>
</comment>
<dbReference type="PANTHER" id="PTHR30250">
    <property type="entry name" value="PST FAMILY PREDICTED COLANIC ACID TRANSPORTER"/>
    <property type="match status" value="1"/>
</dbReference>
<feature type="transmembrane region" description="Helical" evidence="6">
    <location>
        <begin position="183"/>
        <end position="205"/>
    </location>
</feature>
<keyword evidence="2" id="KW-1003">Cell membrane</keyword>
<feature type="transmembrane region" description="Helical" evidence="6">
    <location>
        <begin position="12"/>
        <end position="35"/>
    </location>
</feature>
<evidence type="ECO:0000256" key="6">
    <source>
        <dbReference type="SAM" id="Phobius"/>
    </source>
</evidence>
<name>A0ABW5SG14_9FLAO</name>
<keyword evidence="4 6" id="KW-1133">Transmembrane helix</keyword>
<evidence type="ECO:0000256" key="3">
    <source>
        <dbReference type="ARBA" id="ARBA00022692"/>
    </source>
</evidence>
<dbReference type="Pfam" id="PF01943">
    <property type="entry name" value="Polysacc_synt"/>
    <property type="match status" value="1"/>
</dbReference>
<proteinExistence type="predicted"/>
<evidence type="ECO:0000313" key="7">
    <source>
        <dbReference type="EMBL" id="MFD2698069.1"/>
    </source>
</evidence>
<accession>A0ABW5SG14</accession>